<dbReference type="EMBL" id="BJON01000008">
    <property type="protein sequence ID" value="GED68202.1"/>
    <property type="molecule type" value="Genomic_DNA"/>
</dbReference>
<evidence type="ECO:0000313" key="2">
    <source>
        <dbReference type="EMBL" id="GED68202.1"/>
    </source>
</evidence>
<reference evidence="2 3" key="1">
    <citation type="submission" date="2019-06" db="EMBL/GenBank/DDBJ databases">
        <title>Whole genome shotgun sequence of Brevibacillus reuszeri NBRC 15719.</title>
        <authorList>
            <person name="Hosoyama A."/>
            <person name="Uohara A."/>
            <person name="Ohji S."/>
            <person name="Ichikawa N."/>
        </authorList>
    </citation>
    <scope>NUCLEOTIDE SEQUENCE [LARGE SCALE GENOMIC DNA]</scope>
    <source>
        <strain evidence="2 3">NBRC 15719</strain>
    </source>
</reference>
<evidence type="ECO:0000256" key="1">
    <source>
        <dbReference type="SAM" id="Phobius"/>
    </source>
</evidence>
<evidence type="ECO:0000313" key="3">
    <source>
        <dbReference type="Proteomes" id="UP000319578"/>
    </source>
</evidence>
<gene>
    <name evidence="2" type="ORF">BRE01_19040</name>
</gene>
<sequence length="58" mass="6541">MRFVSLLAVLYKMKMLSPVGLYRLIVAIFQYGMNVMMLAKVAASMYGQKVAVVDVRKP</sequence>
<feature type="transmembrane region" description="Helical" evidence="1">
    <location>
        <begin position="20"/>
        <end position="39"/>
    </location>
</feature>
<proteinExistence type="predicted"/>
<dbReference type="Proteomes" id="UP000319578">
    <property type="component" value="Unassembled WGS sequence"/>
</dbReference>
<keyword evidence="1" id="KW-0472">Membrane</keyword>
<name>A0ABQ0TLF5_9BACL</name>
<organism evidence="2 3">
    <name type="scientific">Brevibacillus reuszeri</name>
    <dbReference type="NCBI Taxonomy" id="54915"/>
    <lineage>
        <taxon>Bacteria</taxon>
        <taxon>Bacillati</taxon>
        <taxon>Bacillota</taxon>
        <taxon>Bacilli</taxon>
        <taxon>Bacillales</taxon>
        <taxon>Paenibacillaceae</taxon>
        <taxon>Brevibacillus</taxon>
    </lineage>
</organism>
<protein>
    <recommendedName>
        <fullName evidence="4">Transposase</fullName>
    </recommendedName>
</protein>
<comment type="caution">
    <text evidence="2">The sequence shown here is derived from an EMBL/GenBank/DDBJ whole genome shotgun (WGS) entry which is preliminary data.</text>
</comment>
<accession>A0ABQ0TLF5</accession>
<keyword evidence="1" id="KW-1133">Transmembrane helix</keyword>
<keyword evidence="1" id="KW-0812">Transmembrane</keyword>
<keyword evidence="3" id="KW-1185">Reference proteome</keyword>
<evidence type="ECO:0008006" key="4">
    <source>
        <dbReference type="Google" id="ProtNLM"/>
    </source>
</evidence>